<keyword evidence="5" id="KW-0663">Pyridoxal phosphate</keyword>
<reference evidence="10" key="1">
    <citation type="submission" date="2020-04" db="EMBL/GenBank/DDBJ databases">
        <title>Deep metagenomics examines the oral microbiome during advanced dental caries in children, revealing novel taxa and co-occurrences with host molecules.</title>
        <authorList>
            <person name="Baker J.L."/>
            <person name="Morton J.T."/>
            <person name="Dinis M."/>
            <person name="Alvarez R."/>
            <person name="Tran N.C."/>
            <person name="Knight R."/>
            <person name="Edlund A."/>
        </authorList>
    </citation>
    <scope>NUCLEOTIDE SEQUENCE</scope>
    <source>
        <strain evidence="10">JCVI_44_bin.2</strain>
    </source>
</reference>
<evidence type="ECO:0000256" key="3">
    <source>
        <dbReference type="ARBA" id="ARBA00022679"/>
    </source>
</evidence>
<dbReference type="SUPFAM" id="SSF53383">
    <property type="entry name" value="PLP-dependent transferases"/>
    <property type="match status" value="1"/>
</dbReference>
<keyword evidence="3" id="KW-0808">Transferase</keyword>
<dbReference type="Gene3D" id="3.40.640.10">
    <property type="entry name" value="Type I PLP-dependent aspartate aminotransferase-like (Major domain)"/>
    <property type="match status" value="1"/>
</dbReference>
<proteinExistence type="inferred from homology"/>
<dbReference type="PANTHER" id="PTHR11601:SF34">
    <property type="entry name" value="CYSTEINE DESULFURASE"/>
    <property type="match status" value="1"/>
</dbReference>
<dbReference type="InterPro" id="IPR016454">
    <property type="entry name" value="Cysteine_dSase"/>
</dbReference>
<comment type="caution">
    <text evidence="10">The sequence shown here is derived from an EMBL/GenBank/DDBJ whole genome shotgun (WGS) entry which is preliminary data.</text>
</comment>
<evidence type="ECO:0000256" key="8">
    <source>
        <dbReference type="ARBA" id="ARBA00050776"/>
    </source>
</evidence>
<protein>
    <submittedName>
        <fullName evidence="10">Cysteine desulfurase</fullName>
    </submittedName>
</protein>
<dbReference type="PIRSF" id="PIRSF005572">
    <property type="entry name" value="NifS"/>
    <property type="match status" value="1"/>
</dbReference>
<evidence type="ECO:0000256" key="2">
    <source>
        <dbReference type="ARBA" id="ARBA00006490"/>
    </source>
</evidence>
<dbReference type="Pfam" id="PF00266">
    <property type="entry name" value="Aminotran_5"/>
    <property type="match status" value="1"/>
</dbReference>
<organism evidence="10 11">
    <name type="scientific">Rothia mucilaginosa</name>
    <dbReference type="NCBI Taxonomy" id="43675"/>
    <lineage>
        <taxon>Bacteria</taxon>
        <taxon>Bacillati</taxon>
        <taxon>Actinomycetota</taxon>
        <taxon>Actinomycetes</taxon>
        <taxon>Micrococcales</taxon>
        <taxon>Micrococcaceae</taxon>
        <taxon>Rothia</taxon>
    </lineage>
</organism>
<evidence type="ECO:0000259" key="9">
    <source>
        <dbReference type="Pfam" id="PF00266"/>
    </source>
</evidence>
<evidence type="ECO:0000256" key="4">
    <source>
        <dbReference type="ARBA" id="ARBA00022723"/>
    </source>
</evidence>
<accession>A0A930PTZ6</accession>
<comment type="catalytic activity">
    <reaction evidence="8">
        <text>(sulfur carrier)-H + L-cysteine = (sulfur carrier)-SH + L-alanine</text>
        <dbReference type="Rhea" id="RHEA:43892"/>
        <dbReference type="Rhea" id="RHEA-COMP:14737"/>
        <dbReference type="Rhea" id="RHEA-COMP:14739"/>
        <dbReference type="ChEBI" id="CHEBI:29917"/>
        <dbReference type="ChEBI" id="CHEBI:35235"/>
        <dbReference type="ChEBI" id="CHEBI:57972"/>
        <dbReference type="ChEBI" id="CHEBI:64428"/>
        <dbReference type="EC" id="2.8.1.7"/>
    </reaction>
</comment>
<dbReference type="Gene3D" id="3.90.1150.10">
    <property type="entry name" value="Aspartate Aminotransferase, domain 1"/>
    <property type="match status" value="1"/>
</dbReference>
<dbReference type="InterPro" id="IPR015421">
    <property type="entry name" value="PyrdxlP-dep_Trfase_major"/>
</dbReference>
<evidence type="ECO:0000313" key="11">
    <source>
        <dbReference type="Proteomes" id="UP000756427"/>
    </source>
</evidence>
<dbReference type="InterPro" id="IPR000192">
    <property type="entry name" value="Aminotrans_V_dom"/>
</dbReference>
<gene>
    <name evidence="10" type="ORF">HXO64_00870</name>
</gene>
<dbReference type="FunFam" id="3.40.640.10:FF:000084">
    <property type="entry name" value="IscS-like cysteine desulfurase"/>
    <property type="match status" value="1"/>
</dbReference>
<evidence type="ECO:0000256" key="6">
    <source>
        <dbReference type="ARBA" id="ARBA00023004"/>
    </source>
</evidence>
<comment type="similarity">
    <text evidence="2">Belongs to the class-V pyridoxal-phosphate-dependent aminotransferase family. NifS/IscS subfamily.</text>
</comment>
<keyword evidence="6" id="KW-0408">Iron</keyword>
<dbReference type="EMBL" id="JABZXR010000002">
    <property type="protein sequence ID" value="MBF1663095.1"/>
    <property type="molecule type" value="Genomic_DNA"/>
</dbReference>
<dbReference type="PANTHER" id="PTHR11601">
    <property type="entry name" value="CYSTEINE DESULFURYLASE FAMILY MEMBER"/>
    <property type="match status" value="1"/>
</dbReference>
<evidence type="ECO:0000256" key="1">
    <source>
        <dbReference type="ARBA" id="ARBA00001933"/>
    </source>
</evidence>
<feature type="domain" description="Aminotransferase class V" evidence="9">
    <location>
        <begin position="12"/>
        <end position="388"/>
    </location>
</feature>
<comment type="cofactor">
    <cofactor evidence="1">
        <name>pyridoxal 5'-phosphate</name>
        <dbReference type="ChEBI" id="CHEBI:597326"/>
    </cofactor>
</comment>
<keyword evidence="4" id="KW-0479">Metal-binding</keyword>
<keyword evidence="7" id="KW-0411">Iron-sulfur</keyword>
<evidence type="ECO:0000256" key="7">
    <source>
        <dbReference type="ARBA" id="ARBA00023014"/>
    </source>
</evidence>
<sequence length="415" mass="43992">MSAETNRQNGRVYLDHAATTDVLPAAIDAMVEQMRNGGNPSSLHAVGRDARATVEYARERIARAVGADPAEVIFTSGGTEADNLAVKGIYWKRREEDPQRTRILVSSIEHHAVEETCEWLEKAEGAQLEWIPVDEHGSVNPQTVRELIEKNPEDVALVTVMWANNEVGTVQPIPEIAAIAAEYGIPVHSDAVQAFGAVPIDFHASGVATLAISGHKIGGPMGIGALVATRAVQLTPVLHGGGQERSVRSGTIDAPAIAGFAEAAVHSVENLPEESARIAALRNELVAAISALIPQAHLSGENPLTEEYPGQKRLPGNAHFTFENAEGDTLLFLLDMQGISSSTGSACNAGVTRPSHVLMAMGMDEDTARSAQRFTLGHSTTGADIARLIAALPSAYEQAAKAGLSSQLPDASRWH</sequence>
<dbReference type="InterPro" id="IPR015424">
    <property type="entry name" value="PyrdxlP-dep_Trfase"/>
</dbReference>
<name>A0A930PTZ6_9MICC</name>
<dbReference type="GO" id="GO:0051536">
    <property type="term" value="F:iron-sulfur cluster binding"/>
    <property type="evidence" value="ECO:0007669"/>
    <property type="project" value="UniProtKB-KW"/>
</dbReference>
<evidence type="ECO:0000256" key="5">
    <source>
        <dbReference type="ARBA" id="ARBA00022898"/>
    </source>
</evidence>
<dbReference type="GO" id="GO:0031071">
    <property type="term" value="F:cysteine desulfurase activity"/>
    <property type="evidence" value="ECO:0007669"/>
    <property type="project" value="UniProtKB-EC"/>
</dbReference>
<dbReference type="Proteomes" id="UP000756427">
    <property type="component" value="Unassembled WGS sequence"/>
</dbReference>
<dbReference type="Gene3D" id="1.10.260.50">
    <property type="match status" value="1"/>
</dbReference>
<dbReference type="InterPro" id="IPR015422">
    <property type="entry name" value="PyrdxlP-dep_Trfase_small"/>
</dbReference>
<dbReference type="AlphaFoldDB" id="A0A930PTZ6"/>
<dbReference type="RefSeq" id="WP_303974893.1">
    <property type="nucleotide sequence ID" value="NZ_JABZXR010000002.1"/>
</dbReference>
<evidence type="ECO:0000313" key="10">
    <source>
        <dbReference type="EMBL" id="MBF1663095.1"/>
    </source>
</evidence>
<dbReference type="GO" id="GO:0046872">
    <property type="term" value="F:metal ion binding"/>
    <property type="evidence" value="ECO:0007669"/>
    <property type="project" value="UniProtKB-KW"/>
</dbReference>